<dbReference type="Pfam" id="PF07816">
    <property type="entry name" value="DUF1645"/>
    <property type="match status" value="1"/>
</dbReference>
<dbReference type="PANTHER" id="PTHR33095">
    <property type="entry name" value="OS07G0619500 PROTEIN"/>
    <property type="match status" value="1"/>
</dbReference>
<name>A0A445D802_ARAHY</name>
<evidence type="ECO:0000313" key="2">
    <source>
        <dbReference type="EMBL" id="RYR59386.1"/>
    </source>
</evidence>
<feature type="region of interest" description="Disordered" evidence="1">
    <location>
        <begin position="32"/>
        <end position="62"/>
    </location>
</feature>
<proteinExistence type="predicted"/>
<comment type="caution">
    <text evidence="2">The sequence shown here is derived from an EMBL/GenBank/DDBJ whole genome shotgun (WGS) entry which is preliminary data.</text>
</comment>
<reference evidence="2 3" key="1">
    <citation type="submission" date="2019-01" db="EMBL/GenBank/DDBJ databases">
        <title>Sequencing of cultivated peanut Arachis hypogaea provides insights into genome evolution and oil improvement.</title>
        <authorList>
            <person name="Chen X."/>
        </authorList>
    </citation>
    <scope>NUCLEOTIDE SEQUENCE [LARGE SCALE GENOMIC DNA]</scope>
    <source>
        <strain evidence="3">cv. Fuhuasheng</strain>
        <tissue evidence="2">Leaves</tissue>
    </source>
</reference>
<dbReference type="STRING" id="3818.A0A445D802"/>
<dbReference type="InterPro" id="IPR012442">
    <property type="entry name" value="DUF1645_plant"/>
</dbReference>
<keyword evidence="3" id="KW-1185">Reference proteome</keyword>
<dbReference type="PANTHER" id="PTHR33095:SF114">
    <property type="entry name" value="DUF1645 FAMILY PROTEIN"/>
    <property type="match status" value="1"/>
</dbReference>
<feature type="compositionally biased region" description="Acidic residues" evidence="1">
    <location>
        <begin position="37"/>
        <end position="60"/>
    </location>
</feature>
<dbReference type="Proteomes" id="UP000289738">
    <property type="component" value="Chromosome A05"/>
</dbReference>
<protein>
    <submittedName>
        <fullName evidence="2">Uncharacterized protein</fullName>
    </submittedName>
</protein>
<evidence type="ECO:0000256" key="1">
    <source>
        <dbReference type="SAM" id="MobiDB-lite"/>
    </source>
</evidence>
<dbReference type="AlphaFoldDB" id="A0A445D802"/>
<feature type="region of interest" description="Disordered" evidence="1">
    <location>
        <begin position="187"/>
        <end position="238"/>
    </location>
</feature>
<gene>
    <name evidence="2" type="ORF">Ahy_A05g025275</name>
</gene>
<feature type="compositionally biased region" description="Low complexity" evidence="1">
    <location>
        <begin position="206"/>
        <end position="219"/>
    </location>
</feature>
<feature type="compositionally biased region" description="Basic and acidic residues" evidence="1">
    <location>
        <begin position="220"/>
        <end position="233"/>
    </location>
</feature>
<organism evidence="2 3">
    <name type="scientific">Arachis hypogaea</name>
    <name type="common">Peanut</name>
    <dbReference type="NCBI Taxonomy" id="3818"/>
    <lineage>
        <taxon>Eukaryota</taxon>
        <taxon>Viridiplantae</taxon>
        <taxon>Streptophyta</taxon>
        <taxon>Embryophyta</taxon>
        <taxon>Tracheophyta</taxon>
        <taxon>Spermatophyta</taxon>
        <taxon>Magnoliopsida</taxon>
        <taxon>eudicotyledons</taxon>
        <taxon>Gunneridae</taxon>
        <taxon>Pentapetalae</taxon>
        <taxon>rosids</taxon>
        <taxon>fabids</taxon>
        <taxon>Fabales</taxon>
        <taxon>Fabaceae</taxon>
        <taxon>Papilionoideae</taxon>
        <taxon>50 kb inversion clade</taxon>
        <taxon>dalbergioids sensu lato</taxon>
        <taxon>Dalbergieae</taxon>
        <taxon>Pterocarpus clade</taxon>
        <taxon>Arachis</taxon>
    </lineage>
</organism>
<sequence length="264" mass="29513">MQAVSVIPFPNLSAKFENDFAAKLRIYDDEKPKTEVLEQEQEQVNEEQEQEEEQEEEEEFSFVFSNPEVSPVSADDVFDNGQIRPVYPIFDQNLLFSDEYAGGAELRPPLKKVFMEQQQRDEASSSSAVSTAAATEGPYCEWSPKMAGKSNSTGFSKLWKLRDHKLRSNSDGKDAFVFLSPPSTAKTEKAGSGNGAVKKAVKVTKGKTTTSSSSSSSSSAHEKHYVMNRARKESGKRRSYLPYRQELFGFFSSTTALSRNVHPY</sequence>
<dbReference type="EMBL" id="SDMP01000005">
    <property type="protein sequence ID" value="RYR59386.1"/>
    <property type="molecule type" value="Genomic_DNA"/>
</dbReference>
<dbReference type="Gramene" id="arahy.Tifrunner.gnm2.ann2.Ah05g162400.1">
    <property type="protein sequence ID" value="arahy.Tifrunner.gnm2.ann2.Ah05g162400.1-CDS-1"/>
    <property type="gene ID" value="arahy.Tifrunner.gnm2.ann2.Ah05g162400"/>
</dbReference>
<accession>A0A445D802</accession>
<evidence type="ECO:0000313" key="3">
    <source>
        <dbReference type="Proteomes" id="UP000289738"/>
    </source>
</evidence>